<dbReference type="STRING" id="84645.A0A498L2J9"/>
<feature type="coiled-coil region" evidence="1">
    <location>
        <begin position="629"/>
        <end position="724"/>
    </location>
</feature>
<dbReference type="InterPro" id="IPR052825">
    <property type="entry name" value="CCD-Prefoldin_beta-like"/>
</dbReference>
<dbReference type="Proteomes" id="UP000290572">
    <property type="component" value="Unassembled WGS sequence"/>
</dbReference>
<evidence type="ECO:0000259" key="3">
    <source>
        <dbReference type="PROSITE" id="PS50235"/>
    </source>
</evidence>
<feature type="region of interest" description="Disordered" evidence="2">
    <location>
        <begin position="572"/>
        <end position="595"/>
    </location>
</feature>
<keyword evidence="5" id="KW-1185">Reference proteome</keyword>
<feature type="compositionally biased region" description="Polar residues" evidence="2">
    <location>
        <begin position="1323"/>
        <end position="1333"/>
    </location>
</feature>
<dbReference type="Gene3D" id="3.90.70.10">
    <property type="entry name" value="Cysteine proteinases"/>
    <property type="match status" value="1"/>
</dbReference>
<dbReference type="PROSITE" id="PS50235">
    <property type="entry name" value="USP_3"/>
    <property type="match status" value="1"/>
</dbReference>
<dbReference type="Pfam" id="PF15742">
    <property type="entry name" value="DUF4686"/>
    <property type="match status" value="1"/>
</dbReference>
<organism evidence="4 5">
    <name type="scientific">Labeo rohita</name>
    <name type="common">Indian major carp</name>
    <name type="synonym">Cyprinus rohita</name>
    <dbReference type="NCBI Taxonomy" id="84645"/>
    <lineage>
        <taxon>Eukaryota</taxon>
        <taxon>Metazoa</taxon>
        <taxon>Chordata</taxon>
        <taxon>Craniata</taxon>
        <taxon>Vertebrata</taxon>
        <taxon>Euteleostomi</taxon>
        <taxon>Actinopterygii</taxon>
        <taxon>Neopterygii</taxon>
        <taxon>Teleostei</taxon>
        <taxon>Ostariophysi</taxon>
        <taxon>Cypriniformes</taxon>
        <taxon>Cyprinidae</taxon>
        <taxon>Labeoninae</taxon>
        <taxon>Labeonini</taxon>
        <taxon>Labeo</taxon>
    </lineage>
</organism>
<sequence length="1351" mass="156466">MPRAESTAMDNSCQALCRNLVTQNGLQPENVDISQSVLYTSIMGLLLVTDNECFLNAIVQCLSHTRSLRDYCLRKTYLQDKHTNQEPVLMNEFSKVLAGLWECDGGETTVNPGKFYHVFKESVPYFSGYRISEEAFAMWQRHLDRDDSKIVDLFSGQLRSSLHCSLCSHYSNTFDVFCDLSLPIPKKSDYGRTVTLRECLDLFSQEEKLDKENSPEKELDELTLRLRRDGVSPEASAEERELHLWRLLQRSEGSLTTATVDLQTLRTQQASEMREVENYVEHIRNMLEERESLTAEYERDNEQLRAELAVMKHQQDSQCKEVVEMLEQEGLAEISQSSASEQVAYLLVERVTLLERLEAAERKLDTQTLTGNLREVHLQAHSEELSRERTERQRLERDLEEASSRLAMAHKEIRHLTDELDLARKVQSMCVPDLQKTGEEVEQLKQEVDKLKQCDMVELQKAKERNERLDNEIRVLRDRGVGNNVNPDASLDLEDEIIHKRCRRESEDKDSRLRELERRLQKQQREHEELVERNEELEALLGEAQNAAKEERERHECEIEGLQRKIKSIEEELSKRNSKKPEKEDEDQVRGTDPELSENILERLKFLEGRLAEEKGWRKQLEVDLSVAKAALKTEKEVMQRDHEELKKLRVEVQRLDVECRQGKTLNKNLTQIKGEKGILEEKVAQLERAQTRLQDNLTLQTENSRAEEDLRDSRGQVAELNSMKECHKMYCLCVRDELMEKRGHVMQLQKELSEKAHERLQTDGERERLSLELLNVQQQLQYAREQIPKASQEHTAIHKPVAEDDGLCQLACVKSEMSKLHSTLEEERQLAGQHQLALQAQISEAQARAKAQDSLLQQKGEENKQLRQDLQRTQHLFTSAERELRYEREKNLDLKRHNALLDQEKIKLGAELKQAQAKVAQLEGSAAGQVAELERLQQRLRDLELEVARSTQNRQTNSSLMEELNSERARVIAADKKVVELQQQLKNTLHQLRLEEARAGETSKLERDTRDMSDNLSALRARLQEEQLQRKLLEQKDEELQQQVRSLRAKEATLTRTNSEMSRRTQELEMRLQVLESELDAAKEEQRNSQKSCHKLEEQLLCSQHESERLQEELKLVIQQLDTNIRRYNEKQSQHKTKLRRAKQIFMKTVTQHEHRIQQLENDLALATSLSEKEKDWIRTVTEENDQLLLERRELLQRISEAEEMGNNGLRTATTIQQRVKFLEMENKQLQEKTLTLANQIGILDRALRNLQSLCTVEEVKKMFPSGAHPDGHLRTSTPSPQPGLCDSWAILDAIRKVKVGESGVKSLEISSSVPISQSTEMGYLNVTSPVAPNSRLEQEESLSATSDEA</sequence>
<name>A0A498L2J9_LABRO</name>
<dbReference type="PANTHER" id="PTHR34479:SF1">
    <property type="entry name" value="COILED-COIL DOMAIN-CONTAINING PROTEIN 30"/>
    <property type="match status" value="1"/>
</dbReference>
<comment type="caution">
    <text evidence="4">The sequence shown here is derived from an EMBL/GenBank/DDBJ whole genome shotgun (WGS) entry which is preliminary data.</text>
</comment>
<dbReference type="GO" id="GO:0004843">
    <property type="term" value="F:cysteine-type deubiquitinase activity"/>
    <property type="evidence" value="ECO:0007669"/>
    <property type="project" value="InterPro"/>
</dbReference>
<feature type="domain" description="USP" evidence="3">
    <location>
        <begin position="43"/>
        <end position="352"/>
    </location>
</feature>
<feature type="coiled-coil region" evidence="1">
    <location>
        <begin position="857"/>
        <end position="1241"/>
    </location>
</feature>
<dbReference type="InterPro" id="IPR028889">
    <property type="entry name" value="USP"/>
</dbReference>
<dbReference type="SUPFAM" id="SSF54001">
    <property type="entry name" value="Cysteine proteinases"/>
    <property type="match status" value="1"/>
</dbReference>
<dbReference type="InterPro" id="IPR001394">
    <property type="entry name" value="Peptidase_C19_UCH"/>
</dbReference>
<evidence type="ECO:0000313" key="4">
    <source>
        <dbReference type="EMBL" id="RXN02660.1"/>
    </source>
</evidence>
<dbReference type="PANTHER" id="PTHR34479">
    <property type="entry name" value="COILED-COIL DOMAIN-CONTAINING PROTEIN 30"/>
    <property type="match status" value="1"/>
</dbReference>
<protein>
    <submittedName>
        <fullName evidence="4">Coiled-coil domain-containing 30-like isoform X1</fullName>
    </submittedName>
</protein>
<dbReference type="EMBL" id="QBIY01013496">
    <property type="protein sequence ID" value="RXN02660.1"/>
    <property type="molecule type" value="Genomic_DNA"/>
</dbReference>
<proteinExistence type="predicted"/>
<gene>
    <name evidence="4" type="ORF">ROHU_034836</name>
</gene>
<dbReference type="GO" id="GO:0016579">
    <property type="term" value="P:protein deubiquitination"/>
    <property type="evidence" value="ECO:0007669"/>
    <property type="project" value="InterPro"/>
</dbReference>
<feature type="compositionally biased region" description="Basic and acidic residues" evidence="2">
    <location>
        <begin position="572"/>
        <end position="593"/>
    </location>
</feature>
<dbReference type="InterPro" id="IPR038765">
    <property type="entry name" value="Papain-like_cys_pep_sf"/>
</dbReference>
<evidence type="ECO:0000256" key="1">
    <source>
        <dbReference type="SAM" id="Coils"/>
    </source>
</evidence>
<keyword evidence="1" id="KW-0175">Coiled coil</keyword>
<evidence type="ECO:0000256" key="2">
    <source>
        <dbReference type="SAM" id="MobiDB-lite"/>
    </source>
</evidence>
<dbReference type="Pfam" id="PF00443">
    <property type="entry name" value="UCH"/>
    <property type="match status" value="1"/>
</dbReference>
<feature type="region of interest" description="Disordered" evidence="2">
    <location>
        <begin position="1323"/>
        <end position="1351"/>
    </location>
</feature>
<reference evidence="4 5" key="1">
    <citation type="submission" date="2018-03" db="EMBL/GenBank/DDBJ databases">
        <title>Draft genome sequence of Rohu Carp (Labeo rohita).</title>
        <authorList>
            <person name="Das P."/>
            <person name="Kushwaha B."/>
            <person name="Joshi C.G."/>
            <person name="Kumar D."/>
            <person name="Nagpure N.S."/>
            <person name="Sahoo L."/>
            <person name="Das S.P."/>
            <person name="Bit A."/>
            <person name="Patnaik S."/>
            <person name="Meher P.K."/>
            <person name="Jayasankar P."/>
            <person name="Koringa P.G."/>
            <person name="Patel N.V."/>
            <person name="Hinsu A.T."/>
            <person name="Kumar R."/>
            <person name="Pandey M."/>
            <person name="Agarwal S."/>
            <person name="Srivastava S."/>
            <person name="Singh M."/>
            <person name="Iquebal M.A."/>
            <person name="Jaiswal S."/>
            <person name="Angadi U.B."/>
            <person name="Kumar N."/>
            <person name="Raza M."/>
            <person name="Shah T.M."/>
            <person name="Rai A."/>
            <person name="Jena J.K."/>
        </authorList>
    </citation>
    <scope>NUCLEOTIDE SEQUENCE [LARGE SCALE GENOMIC DNA]</scope>
    <source>
        <strain evidence="4">DASCIFA01</strain>
        <tissue evidence="4">Testis</tissue>
    </source>
</reference>
<dbReference type="InterPro" id="IPR031476">
    <property type="entry name" value="DUF4686"/>
</dbReference>
<feature type="coiled-coil region" evidence="1">
    <location>
        <begin position="276"/>
        <end position="314"/>
    </location>
</feature>
<evidence type="ECO:0000313" key="5">
    <source>
        <dbReference type="Proteomes" id="UP000290572"/>
    </source>
</evidence>
<accession>A0A498L2J9</accession>